<dbReference type="EMBL" id="WKKH01000013">
    <property type="protein sequence ID" value="MRX76556.1"/>
    <property type="molecule type" value="Genomic_DNA"/>
</dbReference>
<dbReference type="AlphaFoldDB" id="A0A7K0G0P0"/>
<dbReference type="Proteomes" id="UP000487757">
    <property type="component" value="Unassembled WGS sequence"/>
</dbReference>
<protein>
    <submittedName>
        <fullName evidence="2">Zinc-ribbon domain-containing protein</fullName>
    </submittedName>
</protein>
<proteinExistence type="predicted"/>
<organism evidence="2 3">
    <name type="scientific">Pedobacter petrophilus</name>
    <dbReference type="NCBI Taxonomy" id="1908241"/>
    <lineage>
        <taxon>Bacteria</taxon>
        <taxon>Pseudomonadati</taxon>
        <taxon>Bacteroidota</taxon>
        <taxon>Sphingobacteriia</taxon>
        <taxon>Sphingobacteriales</taxon>
        <taxon>Sphingobacteriaceae</taxon>
        <taxon>Pedobacter</taxon>
    </lineage>
</organism>
<evidence type="ECO:0000313" key="2">
    <source>
        <dbReference type="EMBL" id="MRX76556.1"/>
    </source>
</evidence>
<dbReference type="RefSeq" id="WP_154280794.1">
    <property type="nucleotide sequence ID" value="NZ_JBHUJQ010000001.1"/>
</dbReference>
<name>A0A7K0G0P0_9SPHI</name>
<sequence length="202" mass="23108">MIIFGTRGKYLKQQSDAFDCTNCGSLNTVRMSFIQRYFHIFWIPIFPTSKTGISQCSNCKQALYLNEMPQALKMTYNESKKTAKTPLKYFIGLLLIALFFAFAILGIVAVTIAEGRYAKNSMVGDVYAVELPNKLYTYYKIEEIRGDTVSFSVHEYTARTLAAMQKVRRQYEDTYGTERIKFAKKDINGRIGTARISSIDRD</sequence>
<keyword evidence="1" id="KW-0472">Membrane</keyword>
<gene>
    <name evidence="2" type="ORF">GJU39_10675</name>
</gene>
<feature type="transmembrane region" description="Helical" evidence="1">
    <location>
        <begin position="89"/>
        <end position="113"/>
    </location>
</feature>
<keyword evidence="3" id="KW-1185">Reference proteome</keyword>
<accession>A0A7K0G0P0</accession>
<keyword evidence="1" id="KW-0812">Transmembrane</keyword>
<evidence type="ECO:0000313" key="3">
    <source>
        <dbReference type="Proteomes" id="UP000487757"/>
    </source>
</evidence>
<keyword evidence="1" id="KW-1133">Transmembrane helix</keyword>
<dbReference type="OrthoDB" id="766141at2"/>
<evidence type="ECO:0000256" key="1">
    <source>
        <dbReference type="SAM" id="Phobius"/>
    </source>
</evidence>
<reference evidence="2 3" key="1">
    <citation type="submission" date="2019-11" db="EMBL/GenBank/DDBJ databases">
        <title>Pedobacter petrophilus genome.</title>
        <authorList>
            <person name="Feldbauer M.J."/>
            <person name="Newman J.D."/>
        </authorList>
    </citation>
    <scope>NUCLEOTIDE SEQUENCE [LARGE SCALE GENOMIC DNA]</scope>
    <source>
        <strain evidence="2 3">LMG 29686</strain>
    </source>
</reference>
<comment type="caution">
    <text evidence="2">The sequence shown here is derived from an EMBL/GenBank/DDBJ whole genome shotgun (WGS) entry which is preliminary data.</text>
</comment>